<evidence type="ECO:0000256" key="4">
    <source>
        <dbReference type="ARBA" id="ARBA00023098"/>
    </source>
</evidence>
<evidence type="ECO:0000313" key="5">
    <source>
        <dbReference type="EMBL" id="KAE9541575.1"/>
    </source>
</evidence>
<dbReference type="InterPro" id="IPR029058">
    <property type="entry name" value="AB_hydrolase_fold"/>
</dbReference>
<dbReference type="EMBL" id="VYZN01000012">
    <property type="protein sequence ID" value="KAE9541575.1"/>
    <property type="molecule type" value="Genomic_DNA"/>
</dbReference>
<accession>A0A6G0TYZ1</accession>
<name>A0A6G0TYZ1_APHGL</name>
<dbReference type="SUPFAM" id="SSF53474">
    <property type="entry name" value="alpha/beta-Hydrolases"/>
    <property type="match status" value="2"/>
</dbReference>
<evidence type="ECO:0000256" key="3">
    <source>
        <dbReference type="ARBA" id="ARBA00022963"/>
    </source>
</evidence>
<dbReference type="PANTHER" id="PTHR10272:SF0">
    <property type="entry name" value="PLATELET-ACTIVATING FACTOR ACETYLHYDROLASE"/>
    <property type="match status" value="1"/>
</dbReference>
<evidence type="ECO:0000256" key="2">
    <source>
        <dbReference type="ARBA" id="ARBA00022801"/>
    </source>
</evidence>
<reference evidence="5 6" key="1">
    <citation type="submission" date="2019-08" db="EMBL/GenBank/DDBJ databases">
        <title>The genome of the soybean aphid Biotype 1, its phylome, world population structure and adaptation to the North American continent.</title>
        <authorList>
            <person name="Giordano R."/>
            <person name="Donthu R.K."/>
            <person name="Hernandez A.G."/>
            <person name="Wright C.L."/>
            <person name="Zimin A.V."/>
        </authorList>
    </citation>
    <scope>NUCLEOTIDE SEQUENCE [LARGE SCALE GENOMIC DNA]</scope>
    <source>
        <tissue evidence="5">Whole aphids</tissue>
    </source>
</reference>
<dbReference type="OrthoDB" id="2363873at2759"/>
<dbReference type="EC" id="3.1.1.47" evidence="1"/>
<dbReference type="GO" id="GO:0016042">
    <property type="term" value="P:lipid catabolic process"/>
    <property type="evidence" value="ECO:0007669"/>
    <property type="project" value="UniProtKB-KW"/>
</dbReference>
<dbReference type="Gene3D" id="3.40.50.1820">
    <property type="entry name" value="alpha/beta hydrolase"/>
    <property type="match status" value="3"/>
</dbReference>
<evidence type="ECO:0000256" key="1">
    <source>
        <dbReference type="ARBA" id="ARBA00013201"/>
    </source>
</evidence>
<evidence type="ECO:0000313" key="6">
    <source>
        <dbReference type="Proteomes" id="UP000475862"/>
    </source>
</evidence>
<organism evidence="5 6">
    <name type="scientific">Aphis glycines</name>
    <name type="common">Soybean aphid</name>
    <dbReference type="NCBI Taxonomy" id="307491"/>
    <lineage>
        <taxon>Eukaryota</taxon>
        <taxon>Metazoa</taxon>
        <taxon>Ecdysozoa</taxon>
        <taxon>Arthropoda</taxon>
        <taxon>Hexapoda</taxon>
        <taxon>Insecta</taxon>
        <taxon>Pterygota</taxon>
        <taxon>Neoptera</taxon>
        <taxon>Paraneoptera</taxon>
        <taxon>Hemiptera</taxon>
        <taxon>Sternorrhyncha</taxon>
        <taxon>Aphidomorpha</taxon>
        <taxon>Aphidoidea</taxon>
        <taxon>Aphididae</taxon>
        <taxon>Aphidini</taxon>
        <taxon>Aphis</taxon>
        <taxon>Aphis</taxon>
    </lineage>
</organism>
<keyword evidence="6" id="KW-1185">Reference proteome</keyword>
<dbReference type="Proteomes" id="UP000475862">
    <property type="component" value="Unassembled WGS sequence"/>
</dbReference>
<keyword evidence="2" id="KW-0378">Hydrolase</keyword>
<gene>
    <name evidence="5" type="ORF">AGLY_003566</name>
</gene>
<dbReference type="AlphaFoldDB" id="A0A6G0TYZ1"/>
<dbReference type="PANTHER" id="PTHR10272">
    <property type="entry name" value="PLATELET-ACTIVATING FACTOR ACETYLHYDROLASE"/>
    <property type="match status" value="1"/>
</dbReference>
<keyword evidence="4" id="KW-0443">Lipid metabolism</keyword>
<protein>
    <recommendedName>
        <fullName evidence="1">1-alkyl-2-acetylglycerophosphocholine esterase</fullName>
        <ecNumber evidence="1">3.1.1.47</ecNumber>
    </recommendedName>
</protein>
<sequence length="701" mass="80836">MNKEQSKKLHIPFPTGPQATGCMELMTEYSKEGCFARIFYPTNIPSDQLDKYSDKWVPWIPNEMYLKAFAHALRLPYFIFKYFPPLIGQAPYYIPTISDAPISDKEQSYPLVIFSHGYAATRFVCSDFCNTLASYGFIVAAIEHRDKSSPTTFYYDSPENAEQDNPTWLKVRHRECTKLLNTILDINAGVSVKNVLKSSFDLKQFKNKIDVNKIITSGFSFGGATSMYNACYDCRYKAVIVMDAWMFSLKSEPLNIQQPILFIYTHTYNFEANIRVIRQYFYSKGIRQLYTIKKTTHESPTDTAFIHGHWLDLQMLKKLDAKTALNLHSSLAVQFLHSTIGWPKNSDKAQIFIKEHSDDLVEDLICYTKRIKRKIVYTNEIGEGVDSLMMSELQDARPHVTGCMELMTEYSKEGCFARVFYPTNIPSDQLNKYSDKWIPWIPNKMYLKEFANALHVPYFIFKYFPPLLGQAPYYIPTICDAPISDKEQSYPLVIFSHGYAATRFVCSDYCNTLASYGFIVAAIEHRVAIILDGWMFPLKSEPINILQPILFVNTHTFHISPNINLIQQYLHSKGVRKLYTLKKTTHESSTDTAYMHGHWLDLQMLKKLDAKTALNLQSSLVVQFLHNTIGCPTNSVNAQIFIKEHSDNLIEDFGLFKLYLLCEKMYNLTSFKKHSNVYSLLFLDTTIVPPNMRATMMVKNY</sequence>
<dbReference type="Pfam" id="PF03403">
    <property type="entry name" value="PAF-AH_p_II"/>
    <property type="match status" value="2"/>
</dbReference>
<proteinExistence type="predicted"/>
<keyword evidence="3" id="KW-0442">Lipid degradation</keyword>
<comment type="caution">
    <text evidence="5">The sequence shown here is derived from an EMBL/GenBank/DDBJ whole genome shotgun (WGS) entry which is preliminary data.</text>
</comment>
<dbReference type="GO" id="GO:0003847">
    <property type="term" value="F:1-alkyl-2-acetylglycerophosphocholine esterase activity"/>
    <property type="evidence" value="ECO:0007669"/>
    <property type="project" value="UniProtKB-EC"/>
</dbReference>